<evidence type="ECO:0000313" key="5">
    <source>
        <dbReference type="EMBL" id="MDZ8161224.1"/>
    </source>
</evidence>
<sequence length="907" mass="90185">MQQRRLPARPRKALVGITIVAGLLAGLLGASPAWADTPASVAAPPGGGSAPSTADGEGDSPADPGSGSDAGDDDGSATIGLPGGDTSGDDSDAGGVAVGGFPALEAMVDAPESVAWDQTATVIITIRSTGATTPQMVSIAQAVADEGVWDVTACADRMIEPVRSLSCTTTYTPDATSSVASVRLTATVVGIDPDGNTVTSSDAADIEIERVVRTVGVTEHPAAQVASWTYPLTFRVDGVNVVFDGATTAWVVVEAAGHQRNTPATCSPSNGGTSLDCTFDLEIEQTELDARDFTLAYIVHEPSFSATPVTAGTSSHRVETVPGIILRADGMDPVRVSAGDTVTQGWTIDVNGGVSITAARLAAGGECPAGEYGPGSLVFCSTSHIVTQADLDAGFVPVSTSAHADTSAYGPVASASVAAQRPLAQDPSLTVTPVVAEPVEKALGETVAFDWTLTNTGNVTLVDVRGGDATCSADALAPGEAITCTTHETLTQAQLDAGVVATTASGSATGPGSTEVLADPARGERALLVAPGLTLSGGSFAAAVPSAGETVTLSWTATNTGDQTLRSVRLGDIACSDGSIAPGGSVTCTVDASLTQEDIDAGSLTSARTVTARAPGDVEITSNEATATVLLDHAPEVALIAPELDPLLAAAGDVVVVPWTLTNVGNVTVTAAAVDGVTCSPSSLAPGRSATCDIEHVLSQEQVDAGVVRADAVGSAVAPRGSELSAPASTTVTIVAVPALALAVEVVSDAPREPGDPVRASVEIGNTGTVTLVDLTVVVGDGVPFQVEGCDRDTSTLAPGATTVCSVSYVTGAADLTGSPLVASLAVSGTTAIAFETVITETTFDVDTVEYVAPVPEAPATASGTPDPGASAALAATGQSPALGVVVAALGLMAVGVAMATRRRVRG</sequence>
<feature type="domain" description="DUF7507" evidence="4">
    <location>
        <begin position="648"/>
        <end position="725"/>
    </location>
</feature>
<evidence type="ECO:0000313" key="6">
    <source>
        <dbReference type="Proteomes" id="UP001291912"/>
    </source>
</evidence>
<feature type="chain" id="PRO_5045451447" description="DUF7507 domain-containing protein" evidence="3">
    <location>
        <begin position="36"/>
        <end position="907"/>
    </location>
</feature>
<keyword evidence="2" id="KW-1133">Transmembrane helix</keyword>
<evidence type="ECO:0000256" key="1">
    <source>
        <dbReference type="SAM" id="MobiDB-lite"/>
    </source>
</evidence>
<comment type="caution">
    <text evidence="5">The sequence shown here is derived from an EMBL/GenBank/DDBJ whole genome shotgun (WGS) entry which is preliminary data.</text>
</comment>
<feature type="compositionally biased region" description="Low complexity" evidence="1">
    <location>
        <begin position="38"/>
        <end position="69"/>
    </location>
</feature>
<organism evidence="5 6">
    <name type="scientific">Microbacterium aquimaris</name>
    <dbReference type="NCBI Taxonomy" id="459816"/>
    <lineage>
        <taxon>Bacteria</taxon>
        <taxon>Bacillati</taxon>
        <taxon>Actinomycetota</taxon>
        <taxon>Actinomycetes</taxon>
        <taxon>Micrococcales</taxon>
        <taxon>Microbacteriaceae</taxon>
        <taxon>Microbacterium</taxon>
    </lineage>
</organism>
<dbReference type="RefSeq" id="WP_194423865.1">
    <property type="nucleotide sequence ID" value="NZ_BAAAPT010000001.1"/>
</dbReference>
<protein>
    <recommendedName>
        <fullName evidence="4">DUF7507 domain-containing protein</fullName>
    </recommendedName>
</protein>
<evidence type="ECO:0000259" key="4">
    <source>
        <dbReference type="Pfam" id="PF24346"/>
    </source>
</evidence>
<evidence type="ECO:0000256" key="3">
    <source>
        <dbReference type="SAM" id="SignalP"/>
    </source>
</evidence>
<gene>
    <name evidence="5" type="ORF">R2Q92_05195</name>
</gene>
<feature type="domain" description="DUF7507" evidence="4">
    <location>
        <begin position="738"/>
        <end position="830"/>
    </location>
</feature>
<feature type="region of interest" description="Disordered" evidence="1">
    <location>
        <begin position="35"/>
        <end position="96"/>
    </location>
</feature>
<evidence type="ECO:0000256" key="2">
    <source>
        <dbReference type="SAM" id="Phobius"/>
    </source>
</evidence>
<accession>A0ABU5N558</accession>
<keyword evidence="3" id="KW-0732">Signal</keyword>
<feature type="signal peptide" evidence="3">
    <location>
        <begin position="1"/>
        <end position="35"/>
    </location>
</feature>
<feature type="domain" description="DUF7507" evidence="4">
    <location>
        <begin position="427"/>
        <end position="516"/>
    </location>
</feature>
<feature type="domain" description="DUF7507" evidence="4">
    <location>
        <begin position="531"/>
        <end position="622"/>
    </location>
</feature>
<keyword evidence="6" id="KW-1185">Reference proteome</keyword>
<keyword evidence="2" id="KW-0812">Transmembrane</keyword>
<dbReference type="Proteomes" id="UP001291912">
    <property type="component" value="Unassembled WGS sequence"/>
</dbReference>
<dbReference type="Pfam" id="PF24346">
    <property type="entry name" value="DUF7507"/>
    <property type="match status" value="4"/>
</dbReference>
<keyword evidence="2" id="KW-0472">Membrane</keyword>
<dbReference type="EMBL" id="JAWJYN010000001">
    <property type="protein sequence ID" value="MDZ8161224.1"/>
    <property type="molecule type" value="Genomic_DNA"/>
</dbReference>
<dbReference type="InterPro" id="IPR055354">
    <property type="entry name" value="DUF7507"/>
</dbReference>
<name>A0ABU5N558_9MICO</name>
<feature type="transmembrane region" description="Helical" evidence="2">
    <location>
        <begin position="882"/>
        <end position="901"/>
    </location>
</feature>
<reference evidence="5 6" key="1">
    <citation type="submission" date="2023-10" db="EMBL/GenBank/DDBJ databases">
        <title>Microbacterium xanthum sp. nov., isolated from seaweed.</title>
        <authorList>
            <person name="Lee S.D."/>
        </authorList>
    </citation>
    <scope>NUCLEOTIDE SEQUENCE [LARGE SCALE GENOMIC DNA]</scope>
    <source>
        <strain evidence="5 6">KCTC 19124</strain>
    </source>
</reference>
<proteinExistence type="predicted"/>